<dbReference type="SUPFAM" id="SSF51569">
    <property type="entry name" value="Aldolase"/>
    <property type="match status" value="1"/>
</dbReference>
<dbReference type="HAMAP" id="MF_00493">
    <property type="entry name" value="Transaldolase_2"/>
    <property type="match status" value="1"/>
</dbReference>
<evidence type="ECO:0000256" key="9">
    <source>
        <dbReference type="ARBA" id="ARBA00023270"/>
    </source>
</evidence>
<feature type="active site" description="Schiff-base intermediate with substrate" evidence="11">
    <location>
        <position position="144"/>
    </location>
</feature>
<evidence type="ECO:0000256" key="11">
    <source>
        <dbReference type="HAMAP-Rule" id="MF_00493"/>
    </source>
</evidence>
<comment type="similarity">
    <text evidence="4 11">Belongs to the transaldolase family. Type 2 subfamily.</text>
</comment>
<evidence type="ECO:0000313" key="12">
    <source>
        <dbReference type="EMBL" id="SEP62881.1"/>
    </source>
</evidence>
<dbReference type="NCBIfam" id="NF002881">
    <property type="entry name" value="PRK03343.1"/>
    <property type="match status" value="1"/>
</dbReference>
<protein>
    <recommendedName>
        <fullName evidence="5 11">Transaldolase</fullName>
        <ecNumber evidence="5 11">2.2.1.2</ecNumber>
    </recommendedName>
</protein>
<dbReference type="GO" id="GO:0006098">
    <property type="term" value="P:pentose-phosphate shunt"/>
    <property type="evidence" value="ECO:0007669"/>
    <property type="project" value="UniProtKB-UniRule"/>
</dbReference>
<keyword evidence="13" id="KW-1185">Reference proteome</keyword>
<proteinExistence type="inferred from homology"/>
<dbReference type="GO" id="GO:0005737">
    <property type="term" value="C:cytoplasm"/>
    <property type="evidence" value="ECO:0007669"/>
    <property type="project" value="UniProtKB-SubCell"/>
</dbReference>
<comment type="function">
    <text evidence="1 11">Transaldolase is important for the balance of metabolites in the pentose-phosphate pathway.</text>
</comment>
<evidence type="ECO:0000256" key="7">
    <source>
        <dbReference type="ARBA" id="ARBA00022679"/>
    </source>
</evidence>
<dbReference type="GO" id="GO:0016853">
    <property type="term" value="F:isomerase activity"/>
    <property type="evidence" value="ECO:0007669"/>
    <property type="project" value="UniProtKB-KW"/>
</dbReference>
<dbReference type="InterPro" id="IPR018225">
    <property type="entry name" value="Transaldolase_AS"/>
</dbReference>
<dbReference type="GO" id="GO:0005975">
    <property type="term" value="P:carbohydrate metabolic process"/>
    <property type="evidence" value="ECO:0007669"/>
    <property type="project" value="InterPro"/>
</dbReference>
<reference evidence="12 13" key="1">
    <citation type="submission" date="2016-10" db="EMBL/GenBank/DDBJ databases">
        <authorList>
            <person name="de Groot N.N."/>
        </authorList>
    </citation>
    <scope>NUCLEOTIDE SEQUENCE [LARGE SCALE GENOMIC DNA]</scope>
    <source>
        <strain evidence="12 13">B7-7</strain>
    </source>
</reference>
<evidence type="ECO:0000256" key="6">
    <source>
        <dbReference type="ARBA" id="ARBA00022490"/>
    </source>
</evidence>
<dbReference type="PANTHER" id="PTHR10683:SF31">
    <property type="entry name" value="TRANSALDOLASE"/>
    <property type="match status" value="1"/>
</dbReference>
<dbReference type="PROSITE" id="PS00958">
    <property type="entry name" value="TRANSALDOLASE_2"/>
    <property type="match status" value="1"/>
</dbReference>
<dbReference type="Gene3D" id="3.20.20.70">
    <property type="entry name" value="Aldolase class I"/>
    <property type="match status" value="1"/>
</dbReference>
<evidence type="ECO:0000256" key="1">
    <source>
        <dbReference type="ARBA" id="ARBA00003518"/>
    </source>
</evidence>
<evidence type="ECO:0000256" key="5">
    <source>
        <dbReference type="ARBA" id="ARBA00013151"/>
    </source>
</evidence>
<evidence type="ECO:0000256" key="8">
    <source>
        <dbReference type="ARBA" id="ARBA00023126"/>
    </source>
</evidence>
<gene>
    <name evidence="11" type="primary">tal</name>
    <name evidence="12" type="ORF">SAMN05421693_102115</name>
</gene>
<evidence type="ECO:0000256" key="3">
    <source>
        <dbReference type="ARBA" id="ARBA00004857"/>
    </source>
</evidence>
<dbReference type="UniPathway" id="UPA00115">
    <property type="reaction ID" value="UER00414"/>
</dbReference>
<comment type="pathway">
    <text evidence="3 11">Carbohydrate degradation; pentose phosphate pathway; D-glyceraldehyde 3-phosphate and beta-D-fructose 6-phosphate from D-ribose 5-phosphate and D-xylulose 5-phosphate (non-oxidative stage): step 2/3.</text>
</comment>
<organism evidence="12 13">
    <name type="scientific">Ectothiorhodospira magna</name>
    <dbReference type="NCBI Taxonomy" id="867345"/>
    <lineage>
        <taxon>Bacteria</taxon>
        <taxon>Pseudomonadati</taxon>
        <taxon>Pseudomonadota</taxon>
        <taxon>Gammaproteobacteria</taxon>
        <taxon>Chromatiales</taxon>
        <taxon>Ectothiorhodospiraceae</taxon>
        <taxon>Ectothiorhodospira</taxon>
    </lineage>
</organism>
<dbReference type="EC" id="2.2.1.2" evidence="5 11"/>
<dbReference type="NCBIfam" id="TIGR00876">
    <property type="entry name" value="tal_mycobact"/>
    <property type="match status" value="1"/>
</dbReference>
<accession>A0A1H8ZES2</accession>
<dbReference type="InterPro" id="IPR004732">
    <property type="entry name" value="Transaldolase_2"/>
</dbReference>
<dbReference type="InterPro" id="IPR013785">
    <property type="entry name" value="Aldolase_TIM"/>
</dbReference>
<comment type="subcellular location">
    <subcellularLocation>
        <location evidence="2 11">Cytoplasm</location>
    </subcellularLocation>
</comment>
<sequence>MAEHNPLLRLKDLGQSIWYDYIRSDLMTSGALGRLIREDGLGGLTSNPAIFDKAITGSDLYDSAIRDCLSQSPDLTTQALFYRLAMADLQAAADAFADTYRESGGRDGFVSLEVSPELAFDTEGTVEEALTLARQMDRANLMIKVPGTLPGLAAIEQLTAAGINVNVTLLFSVTRYQAVLEAFLKGLETRLNQGAPVASIASVASFFISRVDTALDALLEERIREGRPVEHMRGQLAIANAKLAYAHFQHVRDSERWQRLARAGAQPQRLLWASTGTKNPDYSDVMYVDGLIGPDTVNTLPPATLDAFRDHGSPTLTLTQDQEQARALIQGLPDLGIDLESVTDRLEAEGVQAFADAFAHLMQGLNDKRNRLTG</sequence>
<dbReference type="AlphaFoldDB" id="A0A1H8ZES2"/>
<dbReference type="OrthoDB" id="140919at2"/>
<dbReference type="PIRSF" id="PIRSF036915">
    <property type="entry name" value="Trnald_Bac_Plnt"/>
    <property type="match status" value="1"/>
</dbReference>
<evidence type="ECO:0000256" key="2">
    <source>
        <dbReference type="ARBA" id="ARBA00004496"/>
    </source>
</evidence>
<dbReference type="GO" id="GO:0004801">
    <property type="term" value="F:transaldolase activity"/>
    <property type="evidence" value="ECO:0007669"/>
    <property type="project" value="UniProtKB-UniRule"/>
</dbReference>
<dbReference type="CDD" id="cd00955">
    <property type="entry name" value="Transaldolase_like"/>
    <property type="match status" value="1"/>
</dbReference>
<keyword evidence="7 11" id="KW-0808">Transferase</keyword>
<keyword evidence="6 11" id="KW-0963">Cytoplasm</keyword>
<keyword evidence="9 11" id="KW-0704">Schiff base</keyword>
<keyword evidence="8 11" id="KW-0570">Pentose shunt</keyword>
<dbReference type="STRING" id="867345.SAMN05421693_102115"/>
<keyword evidence="12" id="KW-0413">Isomerase</keyword>
<evidence type="ECO:0000313" key="13">
    <source>
        <dbReference type="Proteomes" id="UP000199496"/>
    </source>
</evidence>
<comment type="catalytic activity">
    <reaction evidence="10 11">
        <text>D-sedoheptulose 7-phosphate + D-glyceraldehyde 3-phosphate = D-erythrose 4-phosphate + beta-D-fructose 6-phosphate</text>
        <dbReference type="Rhea" id="RHEA:17053"/>
        <dbReference type="ChEBI" id="CHEBI:16897"/>
        <dbReference type="ChEBI" id="CHEBI:57483"/>
        <dbReference type="ChEBI" id="CHEBI:57634"/>
        <dbReference type="ChEBI" id="CHEBI:59776"/>
        <dbReference type="EC" id="2.2.1.2"/>
    </reaction>
</comment>
<name>A0A1H8ZES2_9GAMM</name>
<dbReference type="EMBL" id="FOFO01000002">
    <property type="protein sequence ID" value="SEP62881.1"/>
    <property type="molecule type" value="Genomic_DNA"/>
</dbReference>
<evidence type="ECO:0000256" key="4">
    <source>
        <dbReference type="ARBA" id="ARBA00008426"/>
    </source>
</evidence>
<evidence type="ECO:0000256" key="10">
    <source>
        <dbReference type="ARBA" id="ARBA00048810"/>
    </source>
</evidence>
<dbReference type="Pfam" id="PF00923">
    <property type="entry name" value="TAL_FSA"/>
    <property type="match status" value="1"/>
</dbReference>
<dbReference type="RefSeq" id="WP_090202881.1">
    <property type="nucleotide sequence ID" value="NZ_FOFO01000002.1"/>
</dbReference>
<dbReference type="Proteomes" id="UP000199496">
    <property type="component" value="Unassembled WGS sequence"/>
</dbReference>
<dbReference type="PANTHER" id="PTHR10683">
    <property type="entry name" value="TRANSALDOLASE"/>
    <property type="match status" value="1"/>
</dbReference>
<dbReference type="InterPro" id="IPR001585">
    <property type="entry name" value="TAL/FSA"/>
</dbReference>